<evidence type="ECO:0008006" key="3">
    <source>
        <dbReference type="Google" id="ProtNLM"/>
    </source>
</evidence>
<sequence length="116" mass="13567">MYFVDRSAVVLKPTQVFLDWLKSVDEDMPELSLAQIRSNCTVLLIPEVGEPEEAVAYLDERFEEVFRNELSGWEVPQDQWPQNMDLVTFWQFFEVEIHDLVLDSVDDELMVQPISS</sequence>
<reference evidence="1 2" key="1">
    <citation type="journal article" date="2022" name="Res Sq">
        <title>Evolution of multicellular longitudinally dividing oral cavity symbionts (Neisseriaceae).</title>
        <authorList>
            <person name="Nyongesa S."/>
            <person name="Weber P."/>
            <person name="Bernet E."/>
            <person name="Pullido F."/>
            <person name="Nieckarz M."/>
            <person name="Delaby M."/>
            <person name="Nieves C."/>
            <person name="Viehboeck T."/>
            <person name="Krause N."/>
            <person name="Rivera-Millot A."/>
            <person name="Nakamura A."/>
            <person name="Vischer N."/>
            <person name="VanNieuwenhze M."/>
            <person name="Brun Y."/>
            <person name="Cava F."/>
            <person name="Bulgheresi S."/>
            <person name="Veyrier F."/>
        </authorList>
    </citation>
    <scope>NUCLEOTIDE SEQUENCE [LARGE SCALE GENOMIC DNA]</scope>
    <source>
        <strain evidence="1 2">SN4</strain>
    </source>
</reference>
<evidence type="ECO:0000313" key="1">
    <source>
        <dbReference type="EMBL" id="UOO90162.1"/>
    </source>
</evidence>
<protein>
    <recommendedName>
        <fullName evidence="3">VacJ</fullName>
    </recommendedName>
</protein>
<evidence type="ECO:0000313" key="2">
    <source>
        <dbReference type="Proteomes" id="UP000832011"/>
    </source>
</evidence>
<name>A0ABY4E9Q9_9NEIS</name>
<keyword evidence="2" id="KW-1185">Reference proteome</keyword>
<gene>
    <name evidence="1" type="ORF">LVJ82_04010</name>
</gene>
<accession>A0ABY4E9Q9</accession>
<dbReference type="Proteomes" id="UP000832011">
    <property type="component" value="Chromosome"/>
</dbReference>
<proteinExistence type="predicted"/>
<organism evidence="1 2">
    <name type="scientific">Vitreoscilla massiliensis</name>
    <dbReference type="NCBI Taxonomy" id="1689272"/>
    <lineage>
        <taxon>Bacteria</taxon>
        <taxon>Pseudomonadati</taxon>
        <taxon>Pseudomonadota</taxon>
        <taxon>Betaproteobacteria</taxon>
        <taxon>Neisseriales</taxon>
        <taxon>Neisseriaceae</taxon>
        <taxon>Vitreoscilla</taxon>
    </lineage>
</organism>
<dbReference type="EMBL" id="CP091511">
    <property type="protein sequence ID" value="UOO90162.1"/>
    <property type="molecule type" value="Genomic_DNA"/>
</dbReference>
<dbReference type="RefSeq" id="WP_058355944.1">
    <property type="nucleotide sequence ID" value="NZ_CABKVG010000008.1"/>
</dbReference>